<gene>
    <name evidence="2" type="ORF">GMARGA_LOCUS29618</name>
</gene>
<protein>
    <submittedName>
        <fullName evidence="2">9295_t:CDS:1</fullName>
    </submittedName>
</protein>
<evidence type="ECO:0000313" key="2">
    <source>
        <dbReference type="EMBL" id="CAG8828155.1"/>
    </source>
</evidence>
<feature type="compositionally biased region" description="Polar residues" evidence="1">
    <location>
        <begin position="19"/>
        <end position="28"/>
    </location>
</feature>
<comment type="caution">
    <text evidence="2">The sequence shown here is derived from an EMBL/GenBank/DDBJ whole genome shotgun (WGS) entry which is preliminary data.</text>
</comment>
<evidence type="ECO:0000256" key="1">
    <source>
        <dbReference type="SAM" id="MobiDB-lite"/>
    </source>
</evidence>
<feature type="compositionally biased region" description="Basic and acidic residues" evidence="1">
    <location>
        <begin position="1"/>
        <end position="18"/>
    </location>
</feature>
<accession>A0ABN7WDB5</accession>
<feature type="non-terminal residue" evidence="2">
    <location>
        <position position="40"/>
    </location>
</feature>
<name>A0ABN7WDB5_GIGMA</name>
<feature type="region of interest" description="Disordered" evidence="1">
    <location>
        <begin position="1"/>
        <end position="40"/>
    </location>
</feature>
<organism evidence="2 3">
    <name type="scientific">Gigaspora margarita</name>
    <dbReference type="NCBI Taxonomy" id="4874"/>
    <lineage>
        <taxon>Eukaryota</taxon>
        <taxon>Fungi</taxon>
        <taxon>Fungi incertae sedis</taxon>
        <taxon>Mucoromycota</taxon>
        <taxon>Glomeromycotina</taxon>
        <taxon>Glomeromycetes</taxon>
        <taxon>Diversisporales</taxon>
        <taxon>Gigasporaceae</taxon>
        <taxon>Gigaspora</taxon>
    </lineage>
</organism>
<dbReference type="EMBL" id="CAJVQB010040215">
    <property type="protein sequence ID" value="CAG8828155.1"/>
    <property type="molecule type" value="Genomic_DNA"/>
</dbReference>
<reference evidence="2 3" key="1">
    <citation type="submission" date="2021-06" db="EMBL/GenBank/DDBJ databases">
        <authorList>
            <person name="Kallberg Y."/>
            <person name="Tangrot J."/>
            <person name="Rosling A."/>
        </authorList>
    </citation>
    <scope>NUCLEOTIDE SEQUENCE [LARGE SCALE GENOMIC DNA]</scope>
    <source>
        <strain evidence="2 3">120-4 pot B 10/14</strain>
    </source>
</reference>
<sequence length="40" mass="4563">MKCKTNENVRPDEAKSNETRPTMNNASSDEVRPDDARIIE</sequence>
<proteinExistence type="predicted"/>
<evidence type="ECO:0000313" key="3">
    <source>
        <dbReference type="Proteomes" id="UP000789901"/>
    </source>
</evidence>
<keyword evidence="3" id="KW-1185">Reference proteome</keyword>
<feature type="compositionally biased region" description="Basic and acidic residues" evidence="1">
    <location>
        <begin position="29"/>
        <end position="40"/>
    </location>
</feature>
<dbReference type="Proteomes" id="UP000789901">
    <property type="component" value="Unassembled WGS sequence"/>
</dbReference>